<accession>A0ABS9D300</accession>
<dbReference type="RefSeq" id="WP_235310826.1">
    <property type="nucleotide sequence ID" value="NZ_JAKGAS010000002.1"/>
</dbReference>
<evidence type="ECO:0000313" key="3">
    <source>
        <dbReference type="Proteomes" id="UP001521137"/>
    </source>
</evidence>
<dbReference type="Gene3D" id="1.10.10.10">
    <property type="entry name" value="Winged helix-like DNA-binding domain superfamily/Winged helix DNA-binding domain"/>
    <property type="match status" value="1"/>
</dbReference>
<dbReference type="SUPFAM" id="SSF46785">
    <property type="entry name" value="Winged helix' DNA-binding domain"/>
    <property type="match status" value="1"/>
</dbReference>
<keyword evidence="3" id="KW-1185">Reference proteome</keyword>
<gene>
    <name evidence="2" type="ORF">L0668_04195</name>
</gene>
<reference evidence="2 3" key="1">
    <citation type="submission" date="2022-01" db="EMBL/GenBank/DDBJ databases">
        <title>Paraglaciecola sp. G1-23.</title>
        <authorList>
            <person name="Jin M.S."/>
            <person name="Han D.M."/>
            <person name="Kim H.M."/>
            <person name="Jeon C.O."/>
        </authorList>
    </citation>
    <scope>NUCLEOTIDE SEQUENCE [LARGE SCALE GENOMIC DNA]</scope>
    <source>
        <strain evidence="2 3">G1-23</strain>
    </source>
</reference>
<comment type="caution">
    <text evidence="2">The sequence shown here is derived from an EMBL/GenBank/DDBJ whole genome shotgun (WGS) entry which is preliminary data.</text>
</comment>
<dbReference type="InterPro" id="IPR036390">
    <property type="entry name" value="WH_DNA-bd_sf"/>
</dbReference>
<sequence length="356" mass="39516">MHINKIKIQPSWIFLDEQGNTLPATLFDLLSQIKHNSKLTKAAENVGMSYRGAWNLINKSTEIFGLPLVELHRGRGAKLTPLGEKLLWSKHRVAARLGPQLDNLTSELNIEVQQILADVTPSVRIHASHGYAVALLPDAAKEFQLDLQYKSIEESLAALQRGDCELAGFDVPIQYVSTNMVSIFRRYLDPVEHVIISFVLRQQGLMVQQANPKNIQQVTDLIRSDVKFINRQKDSGTRALLDELLTADKIDPNQIKGFADEEYTHSAVAAFIAAGMADVGLGIEAAASHFGLHFIPVATEQYLFVCKKQSLNLKAVAQLLQLIKSPAFIQDISALSGYTPESSGQIKQLSEVFSWF</sequence>
<dbReference type="Gene3D" id="3.40.190.10">
    <property type="entry name" value="Periplasmic binding protein-like II"/>
    <property type="match status" value="1"/>
</dbReference>
<proteinExistence type="predicted"/>
<dbReference type="SUPFAM" id="SSF53850">
    <property type="entry name" value="Periplasmic binding protein-like II"/>
    <property type="match status" value="1"/>
</dbReference>
<dbReference type="EMBL" id="JAKGAS010000002">
    <property type="protein sequence ID" value="MCF2947296.1"/>
    <property type="molecule type" value="Genomic_DNA"/>
</dbReference>
<dbReference type="PANTHER" id="PTHR38431">
    <property type="entry name" value="BLL2305 PROTEIN"/>
    <property type="match status" value="1"/>
</dbReference>
<dbReference type="InterPro" id="IPR036388">
    <property type="entry name" value="WH-like_DNA-bd_sf"/>
</dbReference>
<evidence type="ECO:0000259" key="1">
    <source>
        <dbReference type="Pfam" id="PF12727"/>
    </source>
</evidence>
<name>A0ABS9D300_9ALTE</name>
<evidence type="ECO:0000313" key="2">
    <source>
        <dbReference type="EMBL" id="MCF2947296.1"/>
    </source>
</evidence>
<protein>
    <submittedName>
        <fullName evidence="2">Helix-turn-helix transcriptional regulator</fullName>
    </submittedName>
</protein>
<organism evidence="2 3">
    <name type="scientific">Paraglaciecola algarum</name>
    <dbReference type="NCBI Taxonomy" id="3050085"/>
    <lineage>
        <taxon>Bacteria</taxon>
        <taxon>Pseudomonadati</taxon>
        <taxon>Pseudomonadota</taxon>
        <taxon>Gammaproteobacteria</taxon>
        <taxon>Alteromonadales</taxon>
        <taxon>Alteromonadaceae</taxon>
        <taxon>Paraglaciecola</taxon>
    </lineage>
</organism>
<dbReference type="Proteomes" id="UP001521137">
    <property type="component" value="Unassembled WGS sequence"/>
</dbReference>
<feature type="domain" description="PBP" evidence="1">
    <location>
        <begin position="139"/>
        <end position="324"/>
    </location>
</feature>
<dbReference type="PANTHER" id="PTHR38431:SF1">
    <property type="entry name" value="BLL2305 PROTEIN"/>
    <property type="match status" value="1"/>
</dbReference>
<dbReference type="InterPro" id="IPR024370">
    <property type="entry name" value="PBP_domain"/>
</dbReference>
<dbReference type="Pfam" id="PF12727">
    <property type="entry name" value="PBP_like"/>
    <property type="match status" value="1"/>
</dbReference>